<dbReference type="EMBL" id="HAEG01009538">
    <property type="protein sequence ID" value="SBR84770.1"/>
    <property type="molecule type" value="Transcribed_RNA"/>
</dbReference>
<reference evidence="2" key="2">
    <citation type="submission" date="2016-06" db="EMBL/GenBank/DDBJ databases">
        <title>The genome of a short-lived fish provides insights into sex chromosome evolution and the genetic control of aging.</title>
        <authorList>
            <person name="Reichwald K."/>
            <person name="Felder M."/>
            <person name="Petzold A."/>
            <person name="Koch P."/>
            <person name="Groth M."/>
            <person name="Platzer M."/>
        </authorList>
    </citation>
    <scope>NUCLEOTIDE SEQUENCE</scope>
    <source>
        <tissue evidence="2">Brain</tissue>
    </source>
</reference>
<dbReference type="SUPFAM" id="SSF56672">
    <property type="entry name" value="DNA/RNA polymerases"/>
    <property type="match status" value="1"/>
</dbReference>
<feature type="non-terminal residue" evidence="2">
    <location>
        <position position="137"/>
    </location>
</feature>
<evidence type="ECO:0000313" key="2">
    <source>
        <dbReference type="EMBL" id="SBR84770.1"/>
    </source>
</evidence>
<dbReference type="InterPro" id="IPR000477">
    <property type="entry name" value="RT_dom"/>
</dbReference>
<protein>
    <recommendedName>
        <fullName evidence="1">Reverse transcriptase domain-containing protein</fullName>
    </recommendedName>
</protein>
<feature type="domain" description="Reverse transcriptase" evidence="1">
    <location>
        <begin position="1"/>
        <end position="120"/>
    </location>
</feature>
<reference evidence="2" key="1">
    <citation type="submission" date="2016-05" db="EMBL/GenBank/DDBJ databases">
        <authorList>
            <person name="Lavstsen T."/>
            <person name="Jespersen J.S."/>
        </authorList>
    </citation>
    <scope>NUCLEOTIDE SEQUENCE</scope>
    <source>
        <tissue evidence="2">Brain</tissue>
    </source>
</reference>
<feature type="non-terminal residue" evidence="2">
    <location>
        <position position="1"/>
    </location>
</feature>
<dbReference type="InterPro" id="IPR043502">
    <property type="entry name" value="DNA/RNA_pol_sf"/>
</dbReference>
<name>A0A1A8PTI2_9TELE</name>
<dbReference type="PROSITE" id="PS50878">
    <property type="entry name" value="RT_POL"/>
    <property type="match status" value="1"/>
</dbReference>
<sequence>LYAGNGAAAALYSTLSDTRTVSTGSPQGCVLTPLLYILYTNMCQSKHERRTIIKYADDSVLVSLLREGDYSHGPVLEDFISWCDESYLQLNVIKTKDMIIDFRRKPQQQRDLSIIKGQTIEQVKSYKYLETRLLIGS</sequence>
<gene>
    <name evidence="2" type="primary">CR392001.1</name>
</gene>
<proteinExistence type="predicted"/>
<dbReference type="AlphaFoldDB" id="A0A1A8PTI2"/>
<dbReference type="Pfam" id="PF00078">
    <property type="entry name" value="RVT_1"/>
    <property type="match status" value="1"/>
</dbReference>
<evidence type="ECO:0000259" key="1">
    <source>
        <dbReference type="PROSITE" id="PS50878"/>
    </source>
</evidence>
<organism evidence="2">
    <name type="scientific">Nothobranchius pienaari</name>
    <dbReference type="NCBI Taxonomy" id="704102"/>
    <lineage>
        <taxon>Eukaryota</taxon>
        <taxon>Metazoa</taxon>
        <taxon>Chordata</taxon>
        <taxon>Craniata</taxon>
        <taxon>Vertebrata</taxon>
        <taxon>Euteleostomi</taxon>
        <taxon>Actinopterygii</taxon>
        <taxon>Neopterygii</taxon>
        <taxon>Teleostei</taxon>
        <taxon>Neoteleostei</taxon>
        <taxon>Acanthomorphata</taxon>
        <taxon>Ovalentaria</taxon>
        <taxon>Atherinomorphae</taxon>
        <taxon>Cyprinodontiformes</taxon>
        <taxon>Nothobranchiidae</taxon>
        <taxon>Nothobranchius</taxon>
    </lineage>
</organism>
<accession>A0A1A8PTI2</accession>